<name>A0A561BQF7_9ACTN</name>
<protein>
    <submittedName>
        <fullName evidence="1">Uncharacterized protein</fullName>
    </submittedName>
</protein>
<proteinExistence type="predicted"/>
<organism evidence="1 2">
    <name type="scientific">Kribbella amoyensis</name>
    <dbReference type="NCBI Taxonomy" id="996641"/>
    <lineage>
        <taxon>Bacteria</taxon>
        <taxon>Bacillati</taxon>
        <taxon>Actinomycetota</taxon>
        <taxon>Actinomycetes</taxon>
        <taxon>Propionibacteriales</taxon>
        <taxon>Kribbellaceae</taxon>
        <taxon>Kribbella</taxon>
    </lineage>
</organism>
<gene>
    <name evidence="1" type="ORF">FB561_2201</name>
</gene>
<keyword evidence="2" id="KW-1185">Reference proteome</keyword>
<reference evidence="1 2" key="1">
    <citation type="submission" date="2019-06" db="EMBL/GenBank/DDBJ databases">
        <title>Sequencing the genomes of 1000 actinobacteria strains.</title>
        <authorList>
            <person name="Klenk H.-P."/>
        </authorList>
    </citation>
    <scope>NUCLEOTIDE SEQUENCE [LARGE SCALE GENOMIC DNA]</scope>
    <source>
        <strain evidence="1 2">DSM 24683</strain>
    </source>
</reference>
<dbReference type="Proteomes" id="UP000318380">
    <property type="component" value="Unassembled WGS sequence"/>
</dbReference>
<accession>A0A561BQF7</accession>
<sequence length="35" mass="3601">MPFPESPHSIAAAELRPVTAWTAAGAAGAELQPVR</sequence>
<evidence type="ECO:0000313" key="1">
    <source>
        <dbReference type="EMBL" id="TWD81097.1"/>
    </source>
</evidence>
<dbReference type="AlphaFoldDB" id="A0A561BQF7"/>
<evidence type="ECO:0000313" key="2">
    <source>
        <dbReference type="Proteomes" id="UP000318380"/>
    </source>
</evidence>
<comment type="caution">
    <text evidence="1">The sequence shown here is derived from an EMBL/GenBank/DDBJ whole genome shotgun (WGS) entry which is preliminary data.</text>
</comment>
<dbReference type="EMBL" id="VIVK01000001">
    <property type="protein sequence ID" value="TWD81097.1"/>
    <property type="molecule type" value="Genomic_DNA"/>
</dbReference>